<dbReference type="Gene3D" id="3.30.565.10">
    <property type="entry name" value="Histidine kinase-like ATPase, C-terminal domain"/>
    <property type="match status" value="1"/>
</dbReference>
<sequence>MLQSGMHDAWVRRVTGWAARWPLVFDGFLAVLACAATVLPLTADKPDCDCVVTPWAFVTAAGMTLPLTFRRRAPFPVNLVIAPFALLFGFNGWPSPLVPIGPLVALHAVAAYARVWQSLVCLAASLLAVPIMFLTRPYNSDPFEAFNLTLVVFVAWLAGVLTRSQRAVLEQYRRRVVAERARRRAEAARAVAEERNLIAREMHDLLGHSVGVMVVLAEGGAAATETAPAAGTQAFDLIARTGRETLADLRRLLGTVRAGDDEELRPLPTTADLPKLVDTMRRAGVDVTLDMPGPRVVAGAAGLAAFRIVQESLTNALKHAPGRPVAVDVRDGAEELTIAVCNAVPGGAGRVELGHGLRGMQERAASVGAALSYGAEGGTWTVRLTLPREAGR</sequence>
<keyword evidence="8" id="KW-0902">Two-component regulatory system</keyword>
<keyword evidence="9" id="KW-0812">Transmembrane</keyword>
<evidence type="ECO:0000256" key="4">
    <source>
        <dbReference type="ARBA" id="ARBA00022679"/>
    </source>
</evidence>
<keyword evidence="9" id="KW-0472">Membrane</keyword>
<dbReference type="GO" id="GO:0046983">
    <property type="term" value="F:protein dimerization activity"/>
    <property type="evidence" value="ECO:0007669"/>
    <property type="project" value="InterPro"/>
</dbReference>
<gene>
    <name evidence="12" type="ORF">GCM10007977_004680</name>
</gene>
<evidence type="ECO:0000259" key="11">
    <source>
        <dbReference type="Pfam" id="PF23539"/>
    </source>
</evidence>
<keyword evidence="6 12" id="KW-0418">Kinase</keyword>
<feature type="transmembrane region" description="Helical" evidence="9">
    <location>
        <begin position="21"/>
        <end position="39"/>
    </location>
</feature>
<dbReference type="Proteomes" id="UP000642070">
    <property type="component" value="Unassembled WGS sequence"/>
</dbReference>
<evidence type="ECO:0000256" key="2">
    <source>
        <dbReference type="ARBA" id="ARBA00012438"/>
    </source>
</evidence>
<protein>
    <recommendedName>
        <fullName evidence="2">histidine kinase</fullName>
        <ecNumber evidence="2">2.7.13.3</ecNumber>
    </recommendedName>
</protein>
<keyword evidence="7" id="KW-0067">ATP-binding</keyword>
<comment type="caution">
    <text evidence="12">The sequence shown here is derived from an EMBL/GenBank/DDBJ whole genome shotgun (WGS) entry which is preliminary data.</text>
</comment>
<proteinExistence type="predicted"/>
<reference evidence="12" key="1">
    <citation type="journal article" date="2014" name="Int. J. Syst. Evol. Microbiol.">
        <title>Complete genome sequence of Corynebacterium casei LMG S-19264T (=DSM 44701T), isolated from a smear-ripened cheese.</title>
        <authorList>
            <consortium name="US DOE Joint Genome Institute (JGI-PGF)"/>
            <person name="Walter F."/>
            <person name="Albersmeier A."/>
            <person name="Kalinowski J."/>
            <person name="Ruckert C."/>
        </authorList>
    </citation>
    <scope>NUCLEOTIDE SEQUENCE</scope>
    <source>
        <strain evidence="12">JCM 19831</strain>
    </source>
</reference>
<evidence type="ECO:0000256" key="8">
    <source>
        <dbReference type="ARBA" id="ARBA00023012"/>
    </source>
</evidence>
<dbReference type="PANTHER" id="PTHR24421:SF10">
    <property type="entry name" value="NITRATE_NITRITE SENSOR PROTEIN NARQ"/>
    <property type="match status" value="1"/>
</dbReference>
<dbReference type="EMBL" id="BMPI01000002">
    <property type="protein sequence ID" value="GGM06676.1"/>
    <property type="molecule type" value="Genomic_DNA"/>
</dbReference>
<dbReference type="InterPro" id="IPR011712">
    <property type="entry name" value="Sig_transdc_His_kin_sub3_dim/P"/>
</dbReference>
<dbReference type="InterPro" id="IPR036890">
    <property type="entry name" value="HATPase_C_sf"/>
</dbReference>
<dbReference type="InterPro" id="IPR055558">
    <property type="entry name" value="DUF7134"/>
</dbReference>
<feature type="transmembrane region" description="Helical" evidence="9">
    <location>
        <begin position="76"/>
        <end position="95"/>
    </location>
</feature>
<evidence type="ECO:0000256" key="7">
    <source>
        <dbReference type="ARBA" id="ARBA00022840"/>
    </source>
</evidence>
<comment type="catalytic activity">
    <reaction evidence="1">
        <text>ATP + protein L-histidine = ADP + protein N-phospho-L-histidine.</text>
        <dbReference type="EC" id="2.7.13.3"/>
    </reaction>
</comment>
<feature type="transmembrane region" description="Helical" evidence="9">
    <location>
        <begin position="115"/>
        <end position="133"/>
    </location>
</feature>
<feature type="domain" description="DUF7134" evidence="11">
    <location>
        <begin position="16"/>
        <end position="166"/>
    </location>
</feature>
<keyword evidence="9" id="KW-1133">Transmembrane helix</keyword>
<dbReference type="SUPFAM" id="SSF55874">
    <property type="entry name" value="ATPase domain of HSP90 chaperone/DNA topoisomerase II/histidine kinase"/>
    <property type="match status" value="1"/>
</dbReference>
<dbReference type="EC" id="2.7.13.3" evidence="2"/>
<evidence type="ECO:0000256" key="1">
    <source>
        <dbReference type="ARBA" id="ARBA00000085"/>
    </source>
</evidence>
<dbReference type="CDD" id="cd16917">
    <property type="entry name" value="HATPase_UhpB-NarQ-NarX-like"/>
    <property type="match status" value="1"/>
</dbReference>
<accession>A0A917T1Q3</accession>
<evidence type="ECO:0000256" key="9">
    <source>
        <dbReference type="SAM" id="Phobius"/>
    </source>
</evidence>
<dbReference type="Gene3D" id="1.20.5.1930">
    <property type="match status" value="1"/>
</dbReference>
<evidence type="ECO:0000313" key="12">
    <source>
        <dbReference type="EMBL" id="GGM06676.1"/>
    </source>
</evidence>
<keyword evidence="4" id="KW-0808">Transferase</keyword>
<dbReference type="InterPro" id="IPR050482">
    <property type="entry name" value="Sensor_HK_TwoCompSys"/>
</dbReference>
<name>A0A917T1Q3_9ACTN</name>
<dbReference type="GO" id="GO:0016020">
    <property type="term" value="C:membrane"/>
    <property type="evidence" value="ECO:0007669"/>
    <property type="project" value="InterPro"/>
</dbReference>
<keyword evidence="5" id="KW-0547">Nucleotide-binding</keyword>
<feature type="transmembrane region" description="Helical" evidence="9">
    <location>
        <begin position="145"/>
        <end position="162"/>
    </location>
</feature>
<feature type="transmembrane region" description="Helical" evidence="9">
    <location>
        <begin position="51"/>
        <end position="69"/>
    </location>
</feature>
<dbReference type="AlphaFoldDB" id="A0A917T1Q3"/>
<evidence type="ECO:0000256" key="6">
    <source>
        <dbReference type="ARBA" id="ARBA00022777"/>
    </source>
</evidence>
<dbReference type="PANTHER" id="PTHR24421">
    <property type="entry name" value="NITRATE/NITRITE SENSOR PROTEIN NARX-RELATED"/>
    <property type="match status" value="1"/>
</dbReference>
<evidence type="ECO:0000259" key="10">
    <source>
        <dbReference type="Pfam" id="PF07730"/>
    </source>
</evidence>
<organism evidence="12 13">
    <name type="scientific">Dactylosporangium sucinum</name>
    <dbReference type="NCBI Taxonomy" id="1424081"/>
    <lineage>
        <taxon>Bacteria</taxon>
        <taxon>Bacillati</taxon>
        <taxon>Actinomycetota</taxon>
        <taxon>Actinomycetes</taxon>
        <taxon>Micromonosporales</taxon>
        <taxon>Micromonosporaceae</taxon>
        <taxon>Dactylosporangium</taxon>
    </lineage>
</organism>
<evidence type="ECO:0000313" key="13">
    <source>
        <dbReference type="Proteomes" id="UP000642070"/>
    </source>
</evidence>
<keyword evidence="13" id="KW-1185">Reference proteome</keyword>
<dbReference type="GO" id="GO:0005524">
    <property type="term" value="F:ATP binding"/>
    <property type="evidence" value="ECO:0007669"/>
    <property type="project" value="UniProtKB-KW"/>
</dbReference>
<reference evidence="12" key="2">
    <citation type="submission" date="2020-09" db="EMBL/GenBank/DDBJ databases">
        <authorList>
            <person name="Sun Q."/>
            <person name="Ohkuma M."/>
        </authorList>
    </citation>
    <scope>NUCLEOTIDE SEQUENCE</scope>
    <source>
        <strain evidence="12">JCM 19831</strain>
    </source>
</reference>
<evidence type="ECO:0000256" key="3">
    <source>
        <dbReference type="ARBA" id="ARBA00022553"/>
    </source>
</evidence>
<dbReference type="Pfam" id="PF23539">
    <property type="entry name" value="DUF7134"/>
    <property type="match status" value="1"/>
</dbReference>
<dbReference type="GO" id="GO:0000155">
    <property type="term" value="F:phosphorelay sensor kinase activity"/>
    <property type="evidence" value="ECO:0007669"/>
    <property type="project" value="InterPro"/>
</dbReference>
<evidence type="ECO:0000256" key="5">
    <source>
        <dbReference type="ARBA" id="ARBA00022741"/>
    </source>
</evidence>
<keyword evidence="3" id="KW-0597">Phosphoprotein</keyword>
<dbReference type="Pfam" id="PF07730">
    <property type="entry name" value="HisKA_3"/>
    <property type="match status" value="1"/>
</dbReference>
<feature type="domain" description="Signal transduction histidine kinase subgroup 3 dimerisation and phosphoacceptor" evidence="10">
    <location>
        <begin position="194"/>
        <end position="259"/>
    </location>
</feature>